<accession>A0A2I0HRB7</accession>
<dbReference type="PANTHER" id="PTHR34379">
    <property type="entry name" value="OS07G0553800 PROTEIN"/>
    <property type="match status" value="1"/>
</dbReference>
<dbReference type="EMBL" id="PGOL01006026">
    <property type="protein sequence ID" value="PKI34254.1"/>
    <property type="molecule type" value="Genomic_DNA"/>
</dbReference>
<feature type="region of interest" description="Disordered" evidence="1">
    <location>
        <begin position="173"/>
        <end position="209"/>
    </location>
</feature>
<feature type="compositionally biased region" description="Basic and acidic residues" evidence="1">
    <location>
        <begin position="74"/>
        <end position="87"/>
    </location>
</feature>
<dbReference type="Proteomes" id="UP000233551">
    <property type="component" value="Unassembled WGS sequence"/>
</dbReference>
<keyword evidence="2" id="KW-0812">Transmembrane</keyword>
<feature type="region of interest" description="Disordered" evidence="1">
    <location>
        <begin position="74"/>
        <end position="101"/>
    </location>
</feature>
<evidence type="ECO:0000256" key="1">
    <source>
        <dbReference type="SAM" id="MobiDB-lite"/>
    </source>
</evidence>
<name>A0A2I0HRB7_PUNGR</name>
<comment type="caution">
    <text evidence="3">The sequence shown here is derived from an EMBL/GenBank/DDBJ whole genome shotgun (WGS) entry which is preliminary data.</text>
</comment>
<proteinExistence type="predicted"/>
<organism evidence="3 4">
    <name type="scientific">Punica granatum</name>
    <name type="common">Pomegranate</name>
    <dbReference type="NCBI Taxonomy" id="22663"/>
    <lineage>
        <taxon>Eukaryota</taxon>
        <taxon>Viridiplantae</taxon>
        <taxon>Streptophyta</taxon>
        <taxon>Embryophyta</taxon>
        <taxon>Tracheophyta</taxon>
        <taxon>Spermatophyta</taxon>
        <taxon>Magnoliopsida</taxon>
        <taxon>eudicotyledons</taxon>
        <taxon>Gunneridae</taxon>
        <taxon>Pentapetalae</taxon>
        <taxon>rosids</taxon>
        <taxon>malvids</taxon>
        <taxon>Myrtales</taxon>
        <taxon>Lythraceae</taxon>
        <taxon>Punica</taxon>
    </lineage>
</organism>
<keyword evidence="4" id="KW-1185">Reference proteome</keyword>
<feature type="region of interest" description="Disordered" evidence="1">
    <location>
        <begin position="17"/>
        <end position="36"/>
    </location>
</feature>
<feature type="transmembrane region" description="Helical" evidence="2">
    <location>
        <begin position="224"/>
        <end position="250"/>
    </location>
</feature>
<keyword evidence="2" id="KW-1133">Transmembrane helix</keyword>
<protein>
    <submittedName>
        <fullName evidence="3">Uncharacterized protein</fullName>
    </submittedName>
</protein>
<sequence>MAKDKKRSTSCFLSCFGTSEDREPMTGTRSNSDKNKSRCLSLSRVWIKKSGAKTVPVDTTTTIVIAATDDVASEKAEAKRRYDESKSKVRRSKSSEKLTGSKRRTFQAVATAVAASDQRRPREIRSEVSSEHDLVLESRMDHPEPERNVACKLHRGLSFCRKIESIKAGVVGSSQPASPIRQTRPGKISPSASFPAPAAPPHKKPREWTDGVSRSLDSIVGMSIIMVTLIIMVFWGRLCAILCTCSWFYFVPQMRSMGRSYSRDGDEPHPDWNGLDLSSEEYKKKVVLEGFLERDRRSSLRERELVKGERGIGQIGGRGKPAGHRPLRSLRQGFASMGRLGEGRGNRLCLKPQMGTEGWLCELEEDEQLNDKLMKRSRDGNGGSLWLQTHCQPRRGKRSSHNPSVISMGRLGEGLGVGWELQF</sequence>
<keyword evidence="2" id="KW-0472">Membrane</keyword>
<dbReference type="AlphaFoldDB" id="A0A2I0HRB7"/>
<evidence type="ECO:0000313" key="4">
    <source>
        <dbReference type="Proteomes" id="UP000233551"/>
    </source>
</evidence>
<gene>
    <name evidence="3" type="ORF">CRG98_045353</name>
</gene>
<evidence type="ECO:0000256" key="2">
    <source>
        <dbReference type="SAM" id="Phobius"/>
    </source>
</evidence>
<evidence type="ECO:0000313" key="3">
    <source>
        <dbReference type="EMBL" id="PKI34254.1"/>
    </source>
</evidence>
<reference evidence="3 4" key="1">
    <citation type="submission" date="2017-11" db="EMBL/GenBank/DDBJ databases">
        <title>De-novo sequencing of pomegranate (Punica granatum L.) genome.</title>
        <authorList>
            <person name="Akparov Z."/>
            <person name="Amiraslanov A."/>
            <person name="Hajiyeva S."/>
            <person name="Abbasov M."/>
            <person name="Kaur K."/>
            <person name="Hamwieh A."/>
            <person name="Solovyev V."/>
            <person name="Salamov A."/>
            <person name="Braich B."/>
            <person name="Kosarev P."/>
            <person name="Mahmoud A."/>
            <person name="Hajiyev E."/>
            <person name="Babayeva S."/>
            <person name="Izzatullayeva V."/>
            <person name="Mammadov A."/>
            <person name="Mammadov A."/>
            <person name="Sharifova S."/>
            <person name="Ojaghi J."/>
            <person name="Eynullazada K."/>
            <person name="Bayramov B."/>
            <person name="Abdulazimova A."/>
            <person name="Shahmuradov I."/>
        </authorList>
    </citation>
    <scope>NUCLEOTIDE SEQUENCE [LARGE SCALE GENOMIC DNA]</scope>
    <source>
        <strain evidence="4">cv. AG2017</strain>
        <tissue evidence="3">Leaf</tissue>
    </source>
</reference>
<dbReference type="InterPro" id="IPR040411">
    <property type="entry name" value="At5g23160-like"/>
</dbReference>
<dbReference type="PANTHER" id="PTHR34379:SF3">
    <property type="entry name" value="PROTEIN, PUTATIVE-RELATED"/>
    <property type="match status" value="1"/>
</dbReference>